<name>A0A8T0T7R7_PANVG</name>
<reference evidence="2" key="1">
    <citation type="submission" date="2020-05" db="EMBL/GenBank/DDBJ databases">
        <title>WGS assembly of Panicum virgatum.</title>
        <authorList>
            <person name="Lovell J.T."/>
            <person name="Jenkins J."/>
            <person name="Shu S."/>
            <person name="Juenger T.E."/>
            <person name="Schmutz J."/>
        </authorList>
    </citation>
    <scope>NUCLEOTIDE SEQUENCE</scope>
    <source>
        <strain evidence="2">AP13</strain>
    </source>
</reference>
<proteinExistence type="predicted"/>
<feature type="region of interest" description="Disordered" evidence="1">
    <location>
        <begin position="148"/>
        <end position="169"/>
    </location>
</feature>
<evidence type="ECO:0000313" key="3">
    <source>
        <dbReference type="Proteomes" id="UP000823388"/>
    </source>
</evidence>
<evidence type="ECO:0000313" key="2">
    <source>
        <dbReference type="EMBL" id="KAG2605668.1"/>
    </source>
</evidence>
<protein>
    <submittedName>
        <fullName evidence="2">Uncharacterized protein</fullName>
    </submittedName>
</protein>
<dbReference type="AlphaFoldDB" id="A0A8T0T7R7"/>
<dbReference type="EMBL" id="CM029044">
    <property type="protein sequence ID" value="KAG2605668.1"/>
    <property type="molecule type" value="Genomic_DNA"/>
</dbReference>
<accession>A0A8T0T7R7</accession>
<keyword evidence="3" id="KW-1185">Reference proteome</keyword>
<evidence type="ECO:0000256" key="1">
    <source>
        <dbReference type="SAM" id="MobiDB-lite"/>
    </source>
</evidence>
<dbReference type="Proteomes" id="UP000823388">
    <property type="component" value="Chromosome 4N"/>
</dbReference>
<sequence>MVPASVELIADSVLEVADSILEVSDSVVIVPASVELVADSVLEVPNSIDVEEAANDDKVVHCSRCGSFHVGGVFGEECYQACHNTQRFTRCGLLHADYDIPERFFHDMGKFDCEFFIPDVEKLEMRGETINLPKQVVNKLEEKMEKKLEKMKQAKYSPQMNKEDEANNE</sequence>
<comment type="caution">
    <text evidence="2">The sequence shown here is derived from an EMBL/GenBank/DDBJ whole genome shotgun (WGS) entry which is preliminary data.</text>
</comment>
<organism evidence="2 3">
    <name type="scientific">Panicum virgatum</name>
    <name type="common">Blackwell switchgrass</name>
    <dbReference type="NCBI Taxonomy" id="38727"/>
    <lineage>
        <taxon>Eukaryota</taxon>
        <taxon>Viridiplantae</taxon>
        <taxon>Streptophyta</taxon>
        <taxon>Embryophyta</taxon>
        <taxon>Tracheophyta</taxon>
        <taxon>Spermatophyta</taxon>
        <taxon>Magnoliopsida</taxon>
        <taxon>Liliopsida</taxon>
        <taxon>Poales</taxon>
        <taxon>Poaceae</taxon>
        <taxon>PACMAD clade</taxon>
        <taxon>Panicoideae</taxon>
        <taxon>Panicodae</taxon>
        <taxon>Paniceae</taxon>
        <taxon>Panicinae</taxon>
        <taxon>Panicum</taxon>
        <taxon>Panicum sect. Hiantes</taxon>
    </lineage>
</organism>
<gene>
    <name evidence="2" type="ORF">PVAP13_4NG213600</name>
</gene>